<keyword evidence="3" id="KW-1185">Reference proteome</keyword>
<accession>A0A6A5K3X4</accession>
<keyword evidence="1" id="KW-0175">Coiled coil</keyword>
<gene>
    <name evidence="2" type="ORF">BDW02DRAFT_603765</name>
</gene>
<proteinExistence type="predicted"/>
<sequence length="209" mass="23095">MKKCKVCKTDNHHGKQCTALYLTDAWWRTHGRDLGANPPVQVHPTAGQWAYLVLAGVLVKPTSLKDPVVPNMEHPLVKEFYKAQVAQVILPPGTDHDETREGVEVAQQPEVTVVSSRVQEDVGEDEAGFRVHDICDSRIAKLEKELRNVSAQYEHVCGQCERQQAEVQRALTALADQNNRIARLEAVVTDASSLTGQKRARLGDDVGGN</sequence>
<dbReference type="Proteomes" id="UP000800040">
    <property type="component" value="Unassembled WGS sequence"/>
</dbReference>
<evidence type="ECO:0000256" key="1">
    <source>
        <dbReference type="SAM" id="Coils"/>
    </source>
</evidence>
<evidence type="ECO:0000313" key="2">
    <source>
        <dbReference type="EMBL" id="KAF1828093.1"/>
    </source>
</evidence>
<dbReference type="OrthoDB" id="3692530at2759"/>
<evidence type="ECO:0000313" key="3">
    <source>
        <dbReference type="Proteomes" id="UP000800040"/>
    </source>
</evidence>
<dbReference type="EMBL" id="ML975680">
    <property type="protein sequence ID" value="KAF1828093.1"/>
    <property type="molecule type" value="Genomic_DNA"/>
</dbReference>
<dbReference type="AlphaFoldDB" id="A0A6A5K3X4"/>
<feature type="coiled-coil region" evidence="1">
    <location>
        <begin position="139"/>
        <end position="187"/>
    </location>
</feature>
<organism evidence="2 3">
    <name type="scientific">Decorospora gaudefroyi</name>
    <dbReference type="NCBI Taxonomy" id="184978"/>
    <lineage>
        <taxon>Eukaryota</taxon>
        <taxon>Fungi</taxon>
        <taxon>Dikarya</taxon>
        <taxon>Ascomycota</taxon>
        <taxon>Pezizomycotina</taxon>
        <taxon>Dothideomycetes</taxon>
        <taxon>Pleosporomycetidae</taxon>
        <taxon>Pleosporales</taxon>
        <taxon>Pleosporineae</taxon>
        <taxon>Pleosporaceae</taxon>
        <taxon>Decorospora</taxon>
    </lineage>
</organism>
<name>A0A6A5K3X4_9PLEO</name>
<reference evidence="2" key="1">
    <citation type="submission" date="2020-01" db="EMBL/GenBank/DDBJ databases">
        <authorList>
            <consortium name="DOE Joint Genome Institute"/>
            <person name="Haridas S."/>
            <person name="Albert R."/>
            <person name="Binder M."/>
            <person name="Bloem J."/>
            <person name="Labutti K."/>
            <person name="Salamov A."/>
            <person name="Andreopoulos B."/>
            <person name="Baker S.E."/>
            <person name="Barry K."/>
            <person name="Bills G."/>
            <person name="Bluhm B.H."/>
            <person name="Cannon C."/>
            <person name="Castanera R."/>
            <person name="Culley D.E."/>
            <person name="Daum C."/>
            <person name="Ezra D."/>
            <person name="Gonzalez J.B."/>
            <person name="Henrissat B."/>
            <person name="Kuo A."/>
            <person name="Liang C."/>
            <person name="Lipzen A."/>
            <person name="Lutzoni F."/>
            <person name="Magnuson J."/>
            <person name="Mondo S."/>
            <person name="Nolan M."/>
            <person name="Ohm R."/>
            <person name="Pangilinan J."/>
            <person name="Park H.-J."/>
            <person name="Ramirez L."/>
            <person name="Alfaro M."/>
            <person name="Sun H."/>
            <person name="Tritt A."/>
            <person name="Yoshinaga Y."/>
            <person name="Zwiers L.-H."/>
            <person name="Turgeon B.G."/>
            <person name="Goodwin S.B."/>
            <person name="Spatafora J.W."/>
            <person name="Crous P.W."/>
            <person name="Grigoriev I.V."/>
        </authorList>
    </citation>
    <scope>NUCLEOTIDE SEQUENCE</scope>
    <source>
        <strain evidence="2">P77</strain>
    </source>
</reference>
<protein>
    <submittedName>
        <fullName evidence="2">Uncharacterized protein</fullName>
    </submittedName>
</protein>